<dbReference type="Proteomes" id="UP000299102">
    <property type="component" value="Unassembled WGS sequence"/>
</dbReference>
<gene>
    <name evidence="2" type="ORF">EVAR_54737_1</name>
</gene>
<name>A0A4C1Z0G4_EUMVA</name>
<evidence type="ECO:0000313" key="2">
    <source>
        <dbReference type="EMBL" id="GBP80349.1"/>
    </source>
</evidence>
<feature type="compositionally biased region" description="Basic residues" evidence="1">
    <location>
        <begin position="1"/>
        <end position="11"/>
    </location>
</feature>
<dbReference type="AlphaFoldDB" id="A0A4C1Z0G4"/>
<dbReference type="EMBL" id="BGZK01001458">
    <property type="protein sequence ID" value="GBP80349.1"/>
    <property type="molecule type" value="Genomic_DNA"/>
</dbReference>
<reference evidence="2 3" key="1">
    <citation type="journal article" date="2019" name="Commun. Biol.">
        <title>The bagworm genome reveals a unique fibroin gene that provides high tensile strength.</title>
        <authorList>
            <person name="Kono N."/>
            <person name="Nakamura H."/>
            <person name="Ohtoshi R."/>
            <person name="Tomita M."/>
            <person name="Numata K."/>
            <person name="Arakawa K."/>
        </authorList>
    </citation>
    <scope>NUCLEOTIDE SEQUENCE [LARGE SCALE GENOMIC DNA]</scope>
</reference>
<feature type="compositionally biased region" description="Low complexity" evidence="1">
    <location>
        <begin position="43"/>
        <end position="64"/>
    </location>
</feature>
<evidence type="ECO:0000313" key="3">
    <source>
        <dbReference type="Proteomes" id="UP000299102"/>
    </source>
</evidence>
<organism evidence="2 3">
    <name type="scientific">Eumeta variegata</name>
    <name type="common">Bagworm moth</name>
    <name type="synonym">Eumeta japonica</name>
    <dbReference type="NCBI Taxonomy" id="151549"/>
    <lineage>
        <taxon>Eukaryota</taxon>
        <taxon>Metazoa</taxon>
        <taxon>Ecdysozoa</taxon>
        <taxon>Arthropoda</taxon>
        <taxon>Hexapoda</taxon>
        <taxon>Insecta</taxon>
        <taxon>Pterygota</taxon>
        <taxon>Neoptera</taxon>
        <taxon>Endopterygota</taxon>
        <taxon>Lepidoptera</taxon>
        <taxon>Glossata</taxon>
        <taxon>Ditrysia</taxon>
        <taxon>Tineoidea</taxon>
        <taxon>Psychidae</taxon>
        <taxon>Oiketicinae</taxon>
        <taxon>Eumeta</taxon>
    </lineage>
</organism>
<keyword evidence="3" id="KW-1185">Reference proteome</keyword>
<proteinExistence type="predicted"/>
<feature type="region of interest" description="Disordered" evidence="1">
    <location>
        <begin position="1"/>
        <end position="98"/>
    </location>
</feature>
<comment type="caution">
    <text evidence="2">The sequence shown here is derived from an EMBL/GenBank/DDBJ whole genome shotgun (WGS) entry which is preliminary data.</text>
</comment>
<protein>
    <submittedName>
        <fullName evidence="2">Uncharacterized protein</fullName>
    </submittedName>
</protein>
<sequence length="98" mass="10867">MKFRLRQRRRCGRAEDEFDIQAKKRRNNYKFKVPPPPARRATRLPAGAQATPQPAINAAAATPARRGHDPREPPRTAAVSDTGTSERKLRIAPNTAAA</sequence>
<accession>A0A4C1Z0G4</accession>
<evidence type="ECO:0000256" key="1">
    <source>
        <dbReference type="SAM" id="MobiDB-lite"/>
    </source>
</evidence>